<evidence type="ECO:0000256" key="3">
    <source>
        <dbReference type="ARBA" id="ARBA00022692"/>
    </source>
</evidence>
<comment type="caution">
    <text evidence="8">The sequence shown here is derived from an EMBL/GenBank/DDBJ whole genome shotgun (WGS) entry which is preliminary data.</text>
</comment>
<evidence type="ECO:0000256" key="1">
    <source>
        <dbReference type="ARBA" id="ARBA00004141"/>
    </source>
</evidence>
<feature type="transmembrane region" description="Helical" evidence="7">
    <location>
        <begin position="251"/>
        <end position="271"/>
    </location>
</feature>
<name>A0ABT8KW96_9BACT</name>
<dbReference type="Pfam" id="PF00474">
    <property type="entry name" value="SSF"/>
    <property type="match status" value="1"/>
</dbReference>
<keyword evidence="4 7" id="KW-1133">Transmembrane helix</keyword>
<dbReference type="PROSITE" id="PS50283">
    <property type="entry name" value="NA_SOLUT_SYMP_3"/>
    <property type="match status" value="1"/>
</dbReference>
<comment type="subcellular location">
    <subcellularLocation>
        <location evidence="1">Membrane</location>
        <topology evidence="1">Multi-pass membrane protein</topology>
    </subcellularLocation>
</comment>
<dbReference type="PANTHER" id="PTHR11819">
    <property type="entry name" value="SOLUTE CARRIER FAMILY 5"/>
    <property type="match status" value="1"/>
</dbReference>
<dbReference type="NCBIfam" id="TIGR00813">
    <property type="entry name" value="sss"/>
    <property type="match status" value="1"/>
</dbReference>
<dbReference type="InterPro" id="IPR001734">
    <property type="entry name" value="Na/solute_symporter"/>
</dbReference>
<evidence type="ECO:0000256" key="6">
    <source>
        <dbReference type="RuleBase" id="RU362091"/>
    </source>
</evidence>
<feature type="transmembrane region" description="Helical" evidence="7">
    <location>
        <begin position="181"/>
        <end position="203"/>
    </location>
</feature>
<proteinExistence type="inferred from homology"/>
<sequence>MNFSTLDFVVFAAYCLVIIGLGLWVSREKKGHKKDSKDYFLASKALPWWAIGASLIASNISAEQFIGMQGSGFAMGLAISTYEWMAAATLIIVAIFFLPIFLEKQIYTMPQFLEKRYDSRVRTSLAIFWLLLYVFVNLASVLYLGALSLETILNVKLIYGIIGLAAFALLYSLYGGLKAVAWTDVVQVVFLVAGGLATSYLALELVGDGSVLKGLSDLRKEASTHFHMIFEKGQFAIPDGSGGMEDAYNKLPGLSVLIGGMWIANIGYWGFNQYITQRALAAKNMNEARNGLVFAGFLKLLMPLLVVIPGIAMYVIVTREGGSGEFTSAMTDASKNLIKSDKAYPVLLNLLPVGLKGLSFAALTAAIVSSLASMINSIATIFTMDIYRNYFNKTASETKLVSTGRIAGVVALILSVITAPQLSTLDQAFQFIQDFSGYITPAIVAIFFMGIFWKRTTANAALVAAIVAIPLSVGFGKIEGLPFIDRMGIVFCALIFVMIIVSKFDRNKDYSKGIQLSKKWIKPGILTLILATVGVPIYHGLDLISMPVVVKVLITMVILVVLIISLLKFTVADQEEEPQEEMDGSWFELSNSFIVGSLLICGILVALYSIFW</sequence>
<gene>
    <name evidence="8" type="ORF">QQ008_26975</name>
</gene>
<evidence type="ECO:0000256" key="5">
    <source>
        <dbReference type="ARBA" id="ARBA00023136"/>
    </source>
</evidence>
<feature type="transmembrane region" description="Helical" evidence="7">
    <location>
        <begin position="403"/>
        <end position="423"/>
    </location>
</feature>
<evidence type="ECO:0000256" key="2">
    <source>
        <dbReference type="ARBA" id="ARBA00006434"/>
    </source>
</evidence>
<evidence type="ECO:0000313" key="9">
    <source>
        <dbReference type="Proteomes" id="UP001172082"/>
    </source>
</evidence>
<accession>A0ABT8KW96</accession>
<feature type="transmembrane region" description="Helical" evidence="7">
    <location>
        <begin position="358"/>
        <end position="382"/>
    </location>
</feature>
<feature type="transmembrane region" description="Helical" evidence="7">
    <location>
        <begin position="157"/>
        <end position="174"/>
    </location>
</feature>
<organism evidence="8 9">
    <name type="scientific">Splendidivirga corallicola</name>
    <dbReference type="NCBI Taxonomy" id="3051826"/>
    <lineage>
        <taxon>Bacteria</taxon>
        <taxon>Pseudomonadati</taxon>
        <taxon>Bacteroidota</taxon>
        <taxon>Cytophagia</taxon>
        <taxon>Cytophagales</taxon>
        <taxon>Splendidivirgaceae</taxon>
        <taxon>Splendidivirga</taxon>
    </lineage>
</organism>
<protein>
    <submittedName>
        <fullName evidence="8">Sodium/sugar symporter</fullName>
    </submittedName>
</protein>
<feature type="transmembrane region" description="Helical" evidence="7">
    <location>
        <begin position="460"/>
        <end position="478"/>
    </location>
</feature>
<dbReference type="Gene3D" id="1.20.1730.10">
    <property type="entry name" value="Sodium/glucose cotransporter"/>
    <property type="match status" value="1"/>
</dbReference>
<feature type="transmembrane region" description="Helical" evidence="7">
    <location>
        <begin position="123"/>
        <end position="145"/>
    </location>
</feature>
<dbReference type="CDD" id="cd10325">
    <property type="entry name" value="SLC5sbd_vSGLT"/>
    <property type="match status" value="1"/>
</dbReference>
<dbReference type="PANTHER" id="PTHR11819:SF195">
    <property type="entry name" value="SODIUM_GLUCOSE COTRANSPORTER 4"/>
    <property type="match status" value="1"/>
</dbReference>
<dbReference type="RefSeq" id="WP_346755085.1">
    <property type="nucleotide sequence ID" value="NZ_JAUJEA010000014.1"/>
</dbReference>
<evidence type="ECO:0000256" key="4">
    <source>
        <dbReference type="ARBA" id="ARBA00022989"/>
    </source>
</evidence>
<feature type="transmembrane region" description="Helical" evidence="7">
    <location>
        <begin position="45"/>
        <end position="62"/>
    </location>
</feature>
<keyword evidence="9" id="KW-1185">Reference proteome</keyword>
<dbReference type="EMBL" id="JAUJEA010000014">
    <property type="protein sequence ID" value="MDN5205062.1"/>
    <property type="molecule type" value="Genomic_DNA"/>
</dbReference>
<feature type="transmembrane region" description="Helical" evidence="7">
    <location>
        <begin position="435"/>
        <end position="453"/>
    </location>
</feature>
<feature type="transmembrane region" description="Helical" evidence="7">
    <location>
        <begin position="82"/>
        <end position="102"/>
    </location>
</feature>
<evidence type="ECO:0000256" key="7">
    <source>
        <dbReference type="SAM" id="Phobius"/>
    </source>
</evidence>
<feature type="transmembrane region" description="Helical" evidence="7">
    <location>
        <begin position="523"/>
        <end position="541"/>
    </location>
</feature>
<dbReference type="Proteomes" id="UP001172082">
    <property type="component" value="Unassembled WGS sequence"/>
</dbReference>
<comment type="similarity">
    <text evidence="2 6">Belongs to the sodium:solute symporter (SSF) (TC 2.A.21) family.</text>
</comment>
<feature type="transmembrane region" description="Helical" evidence="7">
    <location>
        <begin position="6"/>
        <end position="25"/>
    </location>
</feature>
<keyword evidence="5 7" id="KW-0472">Membrane</keyword>
<keyword evidence="3 7" id="KW-0812">Transmembrane</keyword>
<feature type="transmembrane region" description="Helical" evidence="7">
    <location>
        <begin position="553"/>
        <end position="571"/>
    </location>
</feature>
<dbReference type="InterPro" id="IPR038377">
    <property type="entry name" value="Na/Glc_symporter_sf"/>
</dbReference>
<feature type="transmembrane region" description="Helical" evidence="7">
    <location>
        <begin position="484"/>
        <end position="502"/>
    </location>
</feature>
<feature type="transmembrane region" description="Helical" evidence="7">
    <location>
        <begin position="592"/>
        <end position="611"/>
    </location>
</feature>
<reference evidence="8" key="1">
    <citation type="submission" date="2023-06" db="EMBL/GenBank/DDBJ databases">
        <title>Genomic of Parafulvivirga corallium.</title>
        <authorList>
            <person name="Wang G."/>
        </authorList>
    </citation>
    <scope>NUCLEOTIDE SEQUENCE</scope>
    <source>
        <strain evidence="8">BMA10</strain>
    </source>
</reference>
<feature type="transmembrane region" description="Helical" evidence="7">
    <location>
        <begin position="292"/>
        <end position="317"/>
    </location>
</feature>
<evidence type="ECO:0000313" key="8">
    <source>
        <dbReference type="EMBL" id="MDN5205062.1"/>
    </source>
</evidence>